<dbReference type="RefSeq" id="XP_008790130.2">
    <property type="nucleotide sequence ID" value="XM_008791908.4"/>
</dbReference>
<proteinExistence type="predicted"/>
<feature type="compositionally biased region" description="Polar residues" evidence="2">
    <location>
        <begin position="1"/>
        <end position="14"/>
    </location>
</feature>
<keyword evidence="1" id="KW-0479">Metal-binding</keyword>
<dbReference type="PROSITE" id="PS50089">
    <property type="entry name" value="ZF_RING_2"/>
    <property type="match status" value="1"/>
</dbReference>
<dbReference type="GeneID" id="103707428"/>
<feature type="compositionally biased region" description="Polar residues" evidence="2">
    <location>
        <begin position="259"/>
        <end position="271"/>
    </location>
</feature>
<dbReference type="SUPFAM" id="SSF57850">
    <property type="entry name" value="RING/U-box"/>
    <property type="match status" value="1"/>
</dbReference>
<feature type="domain" description="RING-type" evidence="3">
    <location>
        <begin position="344"/>
        <end position="403"/>
    </location>
</feature>
<evidence type="ECO:0000313" key="5">
    <source>
        <dbReference type="RefSeq" id="XP_008790130.2"/>
    </source>
</evidence>
<protein>
    <submittedName>
        <fullName evidence="5">Uncharacterized protein LOC103707428 isoform X1</fullName>
    </submittedName>
</protein>
<evidence type="ECO:0000313" key="4">
    <source>
        <dbReference type="Proteomes" id="UP000228380"/>
    </source>
</evidence>
<name>A0A8B7C281_PHODC</name>
<feature type="region of interest" description="Disordered" evidence="2">
    <location>
        <begin position="259"/>
        <end position="285"/>
    </location>
</feature>
<keyword evidence="4" id="KW-1185">Reference proteome</keyword>
<dbReference type="InterPro" id="IPR013083">
    <property type="entry name" value="Znf_RING/FYVE/PHD"/>
</dbReference>
<reference evidence="4" key="1">
    <citation type="journal article" date="2019" name="Nat. Commun.">
        <title>Genome-wide association mapping of date palm fruit traits.</title>
        <authorList>
            <person name="Hazzouri K.M."/>
            <person name="Gros-Balthazard M."/>
            <person name="Flowers J.M."/>
            <person name="Copetti D."/>
            <person name="Lemansour A."/>
            <person name="Lebrun M."/>
            <person name="Masmoudi K."/>
            <person name="Ferrand S."/>
            <person name="Dhar M.I."/>
            <person name="Fresquez Z.A."/>
            <person name="Rosas U."/>
            <person name="Zhang J."/>
            <person name="Talag J."/>
            <person name="Lee S."/>
            <person name="Kudrna D."/>
            <person name="Powell R.F."/>
            <person name="Leitch I.J."/>
            <person name="Krueger R.R."/>
            <person name="Wing R.A."/>
            <person name="Amiri K.M.A."/>
            <person name="Purugganan M.D."/>
        </authorList>
    </citation>
    <scope>NUCLEOTIDE SEQUENCE [LARGE SCALE GENOMIC DNA]</scope>
    <source>
        <strain evidence="4">cv. Khalas</strain>
    </source>
</reference>
<organism evidence="4 5">
    <name type="scientific">Phoenix dactylifera</name>
    <name type="common">Date palm</name>
    <dbReference type="NCBI Taxonomy" id="42345"/>
    <lineage>
        <taxon>Eukaryota</taxon>
        <taxon>Viridiplantae</taxon>
        <taxon>Streptophyta</taxon>
        <taxon>Embryophyta</taxon>
        <taxon>Tracheophyta</taxon>
        <taxon>Spermatophyta</taxon>
        <taxon>Magnoliopsida</taxon>
        <taxon>Liliopsida</taxon>
        <taxon>Arecaceae</taxon>
        <taxon>Coryphoideae</taxon>
        <taxon>Phoeniceae</taxon>
        <taxon>Phoenix</taxon>
    </lineage>
</organism>
<dbReference type="AlphaFoldDB" id="A0A8B7C281"/>
<evidence type="ECO:0000259" key="3">
    <source>
        <dbReference type="PROSITE" id="PS50089"/>
    </source>
</evidence>
<dbReference type="KEGG" id="pda:103707428"/>
<dbReference type="InterPro" id="IPR001841">
    <property type="entry name" value="Znf_RING"/>
</dbReference>
<dbReference type="Proteomes" id="UP000228380">
    <property type="component" value="Chromosome 1"/>
</dbReference>
<keyword evidence="1" id="KW-0862">Zinc</keyword>
<sequence length="410" mass="43779">MQPPGTRNSSTKSASIPAAQAKPPVTQHTLQVVHQHVTRAVSRALAAGRPVAQADPSAIGTANQAGAVAQATSSSCCHFAQKASPTVDDHAVQAAPTGVKHAVQCTRGIPPRVNKTLASTAFTKIAVSVPAQGKRSSASMKRIAESVNEIHKSPSKKIHTGHSKDLCSVLKQDSSTVKFSKDNNKKLTALSSEQQAEQQQPCITDNIKVPGKRSAVSMKCIAKSAKDHDNKLTPLSSEQQLPYITDHINVTGKRSSVNTKWTAKSTTELQESTSKKSKSGRTKNLCSVPKLNASTVASAKHHGNKSMPSSSEQLRQHPFITDHIRGSVTDIFNDPPLELLGERCQLCGIDLAFRPASWSAASYSNDPPVHAVLPCAHTFHSSCLEDIFGPMKPSQTPPCFLCSNSEVQSQ</sequence>
<reference evidence="5" key="2">
    <citation type="submission" date="2025-08" db="UniProtKB">
        <authorList>
            <consortium name="RefSeq"/>
        </authorList>
    </citation>
    <scope>IDENTIFICATION</scope>
    <source>
        <tissue evidence="5">Young leaves</tissue>
    </source>
</reference>
<accession>A0A8B7C281</accession>
<dbReference type="PANTHER" id="PTHR31150">
    <property type="entry name" value="EXPRESSED PROTEIN"/>
    <property type="match status" value="1"/>
</dbReference>
<dbReference type="PANTHER" id="PTHR31150:SF21">
    <property type="entry name" value="OS02G0794000 PROTEIN"/>
    <property type="match status" value="1"/>
</dbReference>
<feature type="region of interest" description="Disordered" evidence="2">
    <location>
        <begin position="1"/>
        <end position="27"/>
    </location>
</feature>
<dbReference type="OrthoDB" id="624477at2759"/>
<gene>
    <name evidence="5" type="primary">LOC103707428</name>
</gene>
<dbReference type="GO" id="GO:0008270">
    <property type="term" value="F:zinc ion binding"/>
    <property type="evidence" value="ECO:0007669"/>
    <property type="project" value="UniProtKB-KW"/>
</dbReference>
<evidence type="ECO:0000256" key="2">
    <source>
        <dbReference type="SAM" id="MobiDB-lite"/>
    </source>
</evidence>
<dbReference type="Gene3D" id="3.30.40.10">
    <property type="entry name" value="Zinc/RING finger domain, C3HC4 (zinc finger)"/>
    <property type="match status" value="1"/>
</dbReference>
<evidence type="ECO:0000256" key="1">
    <source>
        <dbReference type="PROSITE-ProRule" id="PRU00175"/>
    </source>
</evidence>
<keyword evidence="1" id="KW-0863">Zinc-finger</keyword>